<evidence type="ECO:0000313" key="3">
    <source>
        <dbReference type="Proteomes" id="UP001159042"/>
    </source>
</evidence>
<gene>
    <name evidence="2" type="ORF">NQ315_011022</name>
</gene>
<proteinExistence type="predicted"/>
<reference evidence="2 3" key="1">
    <citation type="journal article" date="2023" name="Insect Mol. Biol.">
        <title>Genome sequencing provides insights into the evolution of gene families encoding plant cell wall-degrading enzymes in longhorned beetles.</title>
        <authorList>
            <person name="Shin N.R."/>
            <person name="Okamura Y."/>
            <person name="Kirsch R."/>
            <person name="Pauchet Y."/>
        </authorList>
    </citation>
    <scope>NUCLEOTIDE SEQUENCE [LARGE SCALE GENOMIC DNA]</scope>
    <source>
        <strain evidence="2">EAD_L_NR</strain>
    </source>
</reference>
<dbReference type="AlphaFoldDB" id="A0AAV8VK23"/>
<evidence type="ECO:0000313" key="2">
    <source>
        <dbReference type="EMBL" id="KAJ8914287.1"/>
    </source>
</evidence>
<feature type="domain" description="Integrase zinc-binding" evidence="1">
    <location>
        <begin position="64"/>
        <end position="115"/>
    </location>
</feature>
<accession>A0AAV8VK23</accession>
<dbReference type="InterPro" id="IPR041588">
    <property type="entry name" value="Integrase_H2C2"/>
</dbReference>
<comment type="caution">
    <text evidence="2">The sequence shown here is derived from an EMBL/GenBank/DDBJ whole genome shotgun (WGS) entry which is preliminary data.</text>
</comment>
<dbReference type="Proteomes" id="UP001159042">
    <property type="component" value="Unassembled WGS sequence"/>
</dbReference>
<evidence type="ECO:0000259" key="1">
    <source>
        <dbReference type="Pfam" id="PF17921"/>
    </source>
</evidence>
<dbReference type="EMBL" id="JANEYG010000075">
    <property type="protein sequence ID" value="KAJ8914287.1"/>
    <property type="molecule type" value="Genomic_DNA"/>
</dbReference>
<dbReference type="Pfam" id="PF17921">
    <property type="entry name" value="Integrase_H2C2"/>
    <property type="match status" value="1"/>
</dbReference>
<sequence>MLVVKLVQEEFFSKEIENLANGKAITKKSNLKMLDPFLGSGNLLRVGGKLRNATIEYDIPTKSDLTKLIILHEHFRQLHAGPQAILDSVRQRFWPIHGRLAVRSVFSKCLVCFKVRLGQKMGDLPADRITPNRPFYVSGTDIILLVRFIRALTAIYSATL</sequence>
<dbReference type="PANTHER" id="PTHR47331">
    <property type="entry name" value="PHD-TYPE DOMAIN-CONTAINING PROTEIN"/>
    <property type="match status" value="1"/>
</dbReference>
<keyword evidence="3" id="KW-1185">Reference proteome</keyword>
<protein>
    <recommendedName>
        <fullName evidence="1">Integrase zinc-binding domain-containing protein</fullName>
    </recommendedName>
</protein>
<dbReference type="PANTHER" id="PTHR47331:SF6">
    <property type="entry name" value="DOUBLECORTIN DOMAIN-CONTAINING PROTEIN"/>
    <property type="match status" value="1"/>
</dbReference>
<organism evidence="2 3">
    <name type="scientific">Exocentrus adspersus</name>
    <dbReference type="NCBI Taxonomy" id="1586481"/>
    <lineage>
        <taxon>Eukaryota</taxon>
        <taxon>Metazoa</taxon>
        <taxon>Ecdysozoa</taxon>
        <taxon>Arthropoda</taxon>
        <taxon>Hexapoda</taxon>
        <taxon>Insecta</taxon>
        <taxon>Pterygota</taxon>
        <taxon>Neoptera</taxon>
        <taxon>Endopterygota</taxon>
        <taxon>Coleoptera</taxon>
        <taxon>Polyphaga</taxon>
        <taxon>Cucujiformia</taxon>
        <taxon>Chrysomeloidea</taxon>
        <taxon>Cerambycidae</taxon>
        <taxon>Lamiinae</taxon>
        <taxon>Acanthocinini</taxon>
        <taxon>Exocentrus</taxon>
    </lineage>
</organism>
<name>A0AAV8VK23_9CUCU</name>